<reference evidence="2" key="1">
    <citation type="journal article" date="2019" name="Int. J. Syst. Evol. Microbiol.">
        <title>The Global Catalogue of Microorganisms (GCM) 10K type strain sequencing project: providing services to taxonomists for standard genome sequencing and annotation.</title>
        <authorList>
            <consortium name="The Broad Institute Genomics Platform"/>
            <consortium name="The Broad Institute Genome Sequencing Center for Infectious Disease"/>
            <person name="Wu L."/>
            <person name="Ma J."/>
        </authorList>
    </citation>
    <scope>NUCLEOTIDE SEQUENCE [LARGE SCALE GENOMIC DNA]</scope>
    <source>
        <strain evidence="2">JCM 17563</strain>
    </source>
</reference>
<accession>A0ABP7SLS5</accession>
<protein>
    <submittedName>
        <fullName evidence="1">Uncharacterized protein</fullName>
    </submittedName>
</protein>
<organism evidence="1 2">
    <name type="scientific">Sphingomonas swuensis</name>
    <dbReference type="NCBI Taxonomy" id="977800"/>
    <lineage>
        <taxon>Bacteria</taxon>
        <taxon>Pseudomonadati</taxon>
        <taxon>Pseudomonadota</taxon>
        <taxon>Alphaproteobacteria</taxon>
        <taxon>Sphingomonadales</taxon>
        <taxon>Sphingomonadaceae</taxon>
        <taxon>Sphingomonas</taxon>
    </lineage>
</organism>
<evidence type="ECO:0000313" key="1">
    <source>
        <dbReference type="EMBL" id="GAA4013260.1"/>
    </source>
</evidence>
<sequence>MSALEPYSLYPLDADGRIAGPPHVVEAGDDTEAMRIATELCQSVECELWLLDRMIGRVRPLLPEGAIVEGTGMTILRSMLEQNAPALKDE</sequence>
<keyword evidence="2" id="KW-1185">Reference proteome</keyword>
<name>A0ABP7SLS5_9SPHN</name>
<gene>
    <name evidence="1" type="ORF">GCM10022280_09330</name>
</gene>
<dbReference type="RefSeq" id="WP_344706220.1">
    <property type="nucleotide sequence ID" value="NZ_BAABBQ010000001.1"/>
</dbReference>
<comment type="caution">
    <text evidence="1">The sequence shown here is derived from an EMBL/GenBank/DDBJ whole genome shotgun (WGS) entry which is preliminary data.</text>
</comment>
<evidence type="ECO:0000313" key="2">
    <source>
        <dbReference type="Proteomes" id="UP001500235"/>
    </source>
</evidence>
<dbReference type="EMBL" id="BAABBQ010000001">
    <property type="protein sequence ID" value="GAA4013260.1"/>
    <property type="molecule type" value="Genomic_DNA"/>
</dbReference>
<proteinExistence type="predicted"/>
<dbReference type="Proteomes" id="UP001500235">
    <property type="component" value="Unassembled WGS sequence"/>
</dbReference>